<evidence type="ECO:0000256" key="7">
    <source>
        <dbReference type="ARBA" id="ARBA00022517"/>
    </source>
</evidence>
<evidence type="ECO:0000256" key="8">
    <source>
        <dbReference type="ARBA" id="ARBA00022552"/>
    </source>
</evidence>
<sequence>MASVGPIRGKSKSGRVWRDPGQKSFNSIAVSSLKQPWNKRQRELAEKKAAKELERELKETARQEKEEKKRRTEENKKRREENAKKSEIVQKITNTAKLKRLSKKQLKMIKKR</sequence>
<keyword evidence="7" id="KW-0690">Ribosome biogenesis</keyword>
<comment type="subcellular location">
    <subcellularLocation>
        <location evidence="2">Chromosome</location>
    </subcellularLocation>
    <subcellularLocation>
        <location evidence="3">Nucleus</location>
        <location evidence="3">Nucleolus</location>
    </subcellularLocation>
</comment>
<comment type="function">
    <text evidence="1">Involved in nucleolar integrity and required for processing of the pre-rRNA for the 60S ribosome subunit.</text>
</comment>
<organism evidence="15">
    <name type="scientific">Amphimedon queenslandica</name>
    <name type="common">Sponge</name>
    <dbReference type="NCBI Taxonomy" id="400682"/>
    <lineage>
        <taxon>Eukaryota</taxon>
        <taxon>Metazoa</taxon>
        <taxon>Porifera</taxon>
        <taxon>Demospongiae</taxon>
        <taxon>Heteroscleromorpha</taxon>
        <taxon>Haplosclerida</taxon>
        <taxon>Niphatidae</taxon>
        <taxon>Amphimedon</taxon>
    </lineage>
</organism>
<dbReference type="GO" id="GO:0005694">
    <property type="term" value="C:chromosome"/>
    <property type="evidence" value="ECO:0007669"/>
    <property type="project" value="UniProtKB-SubCell"/>
</dbReference>
<evidence type="ECO:0000256" key="4">
    <source>
        <dbReference type="ARBA" id="ARBA00007869"/>
    </source>
</evidence>
<feature type="compositionally biased region" description="Polar residues" evidence="14">
    <location>
        <begin position="23"/>
        <end position="35"/>
    </location>
</feature>
<feature type="compositionally biased region" description="Basic and acidic residues" evidence="14">
    <location>
        <begin position="40"/>
        <end position="88"/>
    </location>
</feature>
<dbReference type="PANTHER" id="PTHR13557">
    <property type="entry name" value="COILED-COIL DOMAIN-CONTAINING PROTEIN 86"/>
    <property type="match status" value="1"/>
</dbReference>
<keyword evidence="12" id="KW-0539">Nucleus</keyword>
<evidence type="ECO:0000256" key="12">
    <source>
        <dbReference type="ARBA" id="ARBA00023242"/>
    </source>
</evidence>
<evidence type="ECO:0000256" key="5">
    <source>
        <dbReference type="ARBA" id="ARBA00016738"/>
    </source>
</evidence>
<evidence type="ECO:0000256" key="3">
    <source>
        <dbReference type="ARBA" id="ARBA00004604"/>
    </source>
</evidence>
<keyword evidence="9" id="KW-0597">Phosphoprotein</keyword>
<dbReference type="GO" id="GO:0005730">
    <property type="term" value="C:nucleolus"/>
    <property type="evidence" value="ECO:0007669"/>
    <property type="project" value="UniProtKB-SubCell"/>
</dbReference>
<reference evidence="15" key="1">
    <citation type="submission" date="2017-05" db="UniProtKB">
        <authorList>
            <consortium name="EnsemblMetazoa"/>
        </authorList>
    </citation>
    <scope>IDENTIFICATION</scope>
</reference>
<evidence type="ECO:0000256" key="11">
    <source>
        <dbReference type="ARBA" id="ARBA00023054"/>
    </source>
</evidence>
<dbReference type="InParanoid" id="A0A1X7USH2"/>
<dbReference type="Pfam" id="PF03879">
    <property type="entry name" value="Cgr1"/>
    <property type="match status" value="1"/>
</dbReference>
<dbReference type="STRING" id="400682.A0A1X7USH2"/>
<dbReference type="EnsemblMetazoa" id="Aqu2.1.30469_001">
    <property type="protein sequence ID" value="Aqu2.1.30469_001"/>
    <property type="gene ID" value="Aqu2.1.30469"/>
</dbReference>
<dbReference type="InterPro" id="IPR026570">
    <property type="entry name" value="CCDC86"/>
</dbReference>
<evidence type="ECO:0000256" key="13">
    <source>
        <dbReference type="ARBA" id="ARBA00093307"/>
    </source>
</evidence>
<comment type="function">
    <text evidence="13">Required for proper chromosome segregation during mitosis and error-free mitotic progression.</text>
</comment>
<evidence type="ECO:0000313" key="15">
    <source>
        <dbReference type="EnsemblMetazoa" id="Aqu2.1.30469_001"/>
    </source>
</evidence>
<dbReference type="AlphaFoldDB" id="A0A1X7USH2"/>
<evidence type="ECO:0000256" key="9">
    <source>
        <dbReference type="ARBA" id="ARBA00022553"/>
    </source>
</evidence>
<keyword evidence="11" id="KW-0175">Coiled coil</keyword>
<name>A0A1X7USH2_AMPQE</name>
<dbReference type="GO" id="GO:0006364">
    <property type="term" value="P:rRNA processing"/>
    <property type="evidence" value="ECO:0007669"/>
    <property type="project" value="UniProtKB-KW"/>
</dbReference>
<feature type="region of interest" description="Disordered" evidence="14">
    <location>
        <begin position="1"/>
        <end position="88"/>
    </location>
</feature>
<dbReference type="InterPro" id="IPR005579">
    <property type="entry name" value="Cgr1-like"/>
</dbReference>
<evidence type="ECO:0000256" key="1">
    <source>
        <dbReference type="ARBA" id="ARBA00004090"/>
    </source>
</evidence>
<protein>
    <recommendedName>
        <fullName evidence="5">Coiled-coil domain-containing protein 86</fullName>
    </recommendedName>
</protein>
<keyword evidence="6" id="KW-0158">Chromosome</keyword>
<evidence type="ECO:0000256" key="6">
    <source>
        <dbReference type="ARBA" id="ARBA00022454"/>
    </source>
</evidence>
<proteinExistence type="inferred from homology"/>
<accession>A0A1X7USH2</accession>
<comment type="similarity">
    <text evidence="4">Belongs to the CGR1 family.</text>
</comment>
<keyword evidence="10" id="KW-0164">Citrullination</keyword>
<keyword evidence="8" id="KW-0698">rRNA processing</keyword>
<dbReference type="PANTHER" id="PTHR13557:SF1">
    <property type="entry name" value="COILED-COIL DOMAIN-CONTAINING PROTEIN 86"/>
    <property type="match status" value="1"/>
</dbReference>
<evidence type="ECO:0000256" key="2">
    <source>
        <dbReference type="ARBA" id="ARBA00004286"/>
    </source>
</evidence>
<evidence type="ECO:0000256" key="14">
    <source>
        <dbReference type="SAM" id="MobiDB-lite"/>
    </source>
</evidence>
<evidence type="ECO:0000256" key="10">
    <source>
        <dbReference type="ARBA" id="ARBA00022934"/>
    </source>
</evidence>